<feature type="domain" description="NAD-dependent epimerase/dehydratase" evidence="1">
    <location>
        <begin position="3"/>
        <end position="213"/>
    </location>
</feature>
<dbReference type="GeneID" id="97129958"/>
<evidence type="ECO:0000313" key="2">
    <source>
        <dbReference type="EMBL" id="NUU53357.1"/>
    </source>
</evidence>
<dbReference type="CDD" id="cd05262">
    <property type="entry name" value="SDR_a7"/>
    <property type="match status" value="1"/>
</dbReference>
<gene>
    <name evidence="2" type="ORF">HP548_04545</name>
</gene>
<dbReference type="PANTHER" id="PTHR48079">
    <property type="entry name" value="PROTEIN YEEZ"/>
    <property type="match status" value="1"/>
</dbReference>
<keyword evidence="3" id="KW-1185">Reference proteome</keyword>
<organism evidence="2 3">
    <name type="scientific">Paenibacillus taichungensis</name>
    <dbReference type="NCBI Taxonomy" id="484184"/>
    <lineage>
        <taxon>Bacteria</taxon>
        <taxon>Bacillati</taxon>
        <taxon>Bacillota</taxon>
        <taxon>Bacilli</taxon>
        <taxon>Bacillales</taxon>
        <taxon>Paenibacillaceae</taxon>
        <taxon>Paenibacillus</taxon>
    </lineage>
</organism>
<dbReference type="InterPro" id="IPR001509">
    <property type="entry name" value="Epimerase_deHydtase"/>
</dbReference>
<dbReference type="InterPro" id="IPR036291">
    <property type="entry name" value="NAD(P)-bd_dom_sf"/>
</dbReference>
<dbReference type="EMBL" id="JABMCC010000098">
    <property type="protein sequence ID" value="NUU53357.1"/>
    <property type="molecule type" value="Genomic_DNA"/>
</dbReference>
<proteinExistence type="predicted"/>
<dbReference type="Pfam" id="PF01370">
    <property type="entry name" value="Epimerase"/>
    <property type="match status" value="1"/>
</dbReference>
<name>A0ABX2MIT5_9BACL</name>
<evidence type="ECO:0000259" key="1">
    <source>
        <dbReference type="Pfam" id="PF01370"/>
    </source>
</evidence>
<evidence type="ECO:0000313" key="3">
    <source>
        <dbReference type="Proteomes" id="UP000577724"/>
    </source>
</evidence>
<dbReference type="Proteomes" id="UP000577724">
    <property type="component" value="Unassembled WGS sequence"/>
</dbReference>
<accession>A0ABX2MIT5</accession>
<dbReference type="RefSeq" id="WP_175381032.1">
    <property type="nucleotide sequence ID" value="NZ_CBCRYD010000013.1"/>
</dbReference>
<protein>
    <submittedName>
        <fullName evidence="2">SDR family oxidoreductase</fullName>
    </submittedName>
</protein>
<sequence>MKIFVTGSTGFVGSAIVQELIRAGHEVLGLARSEAAAQSLSGIGAQIHRGDMEDPDSLRSGVSAADAVIHTAFNHDFSKFKENCEKDKRSIDAMSSVLAGSDRPLIITSALAVLPKGRLVTEDTLPVFRPHANPRIASEEAAEVAKEKGVNVSIVRLPPSVHGNGDRAFIPTLIDLARNKGVSAFIEEGNNCWPAVHRLDAAQLFRLVLESETTGVYHAVAEEGVAFKEIAAVIGERLNVPVKSIAREEANNHFTWFTHFAEMDLNSSSEKTKEKLGWKPKQHGLLNDIDSLNYFKLKG</sequence>
<reference evidence="2 3" key="1">
    <citation type="submission" date="2020-05" db="EMBL/GenBank/DDBJ databases">
        <title>Genome Sequencing of Type Strains.</title>
        <authorList>
            <person name="Lemaire J.F."/>
            <person name="Inderbitzin P."/>
            <person name="Gregorio O.A."/>
            <person name="Collins S.B."/>
            <person name="Wespe N."/>
            <person name="Knight-Connoni V."/>
        </authorList>
    </citation>
    <scope>NUCLEOTIDE SEQUENCE [LARGE SCALE GENOMIC DNA]</scope>
    <source>
        <strain evidence="2 3">DSM 19942</strain>
    </source>
</reference>
<comment type="caution">
    <text evidence="2">The sequence shown here is derived from an EMBL/GenBank/DDBJ whole genome shotgun (WGS) entry which is preliminary data.</text>
</comment>
<dbReference type="Gene3D" id="3.40.50.720">
    <property type="entry name" value="NAD(P)-binding Rossmann-like Domain"/>
    <property type="match status" value="1"/>
</dbReference>
<dbReference type="PANTHER" id="PTHR48079:SF6">
    <property type="entry name" value="NAD(P)-BINDING DOMAIN-CONTAINING PROTEIN-RELATED"/>
    <property type="match status" value="1"/>
</dbReference>
<dbReference type="InterPro" id="IPR051783">
    <property type="entry name" value="NAD(P)-dependent_oxidoreduct"/>
</dbReference>
<dbReference type="SUPFAM" id="SSF51735">
    <property type="entry name" value="NAD(P)-binding Rossmann-fold domains"/>
    <property type="match status" value="1"/>
</dbReference>